<organism evidence="2 3">
    <name type="scientific">Leucobacter manosquensis</name>
    <dbReference type="NCBI Taxonomy" id="2810611"/>
    <lineage>
        <taxon>Bacteria</taxon>
        <taxon>Bacillati</taxon>
        <taxon>Actinomycetota</taxon>
        <taxon>Actinomycetes</taxon>
        <taxon>Micrococcales</taxon>
        <taxon>Microbacteriaceae</taxon>
        <taxon>Leucobacter</taxon>
    </lineage>
</organism>
<proteinExistence type="predicted"/>
<accession>A0ABS5M5X7</accession>
<protein>
    <recommendedName>
        <fullName evidence="4">Single-stranded DNA-binding protein</fullName>
    </recommendedName>
</protein>
<dbReference type="InterPro" id="IPR012340">
    <property type="entry name" value="NA-bd_OB-fold"/>
</dbReference>
<evidence type="ECO:0000256" key="1">
    <source>
        <dbReference type="SAM" id="MobiDB-lite"/>
    </source>
</evidence>
<dbReference type="SUPFAM" id="SSF50249">
    <property type="entry name" value="Nucleic acid-binding proteins"/>
    <property type="match status" value="1"/>
</dbReference>
<dbReference type="Proteomes" id="UP000811492">
    <property type="component" value="Unassembled WGS sequence"/>
</dbReference>
<dbReference type="EMBL" id="JAFEVO010000001">
    <property type="protein sequence ID" value="MBS3182366.1"/>
    <property type="molecule type" value="Genomic_DNA"/>
</dbReference>
<reference evidence="2 3" key="1">
    <citation type="submission" date="2021-02" db="EMBL/GenBank/DDBJ databases">
        <title>Draft genome and description of Leucobacter sp nov strain Marseille-Q4368.</title>
        <authorList>
            <person name="Boxberger M."/>
            <person name="La Scola B."/>
        </authorList>
    </citation>
    <scope>NUCLEOTIDE SEQUENCE [LARGE SCALE GENOMIC DNA]</scope>
    <source>
        <strain evidence="2 3">Marseille-Q4368</strain>
    </source>
</reference>
<feature type="region of interest" description="Disordered" evidence="1">
    <location>
        <begin position="120"/>
        <end position="141"/>
    </location>
</feature>
<comment type="caution">
    <text evidence="2">The sequence shown here is derived from an EMBL/GenBank/DDBJ whole genome shotgun (WGS) entry which is preliminary data.</text>
</comment>
<name>A0ABS5M5X7_9MICO</name>
<gene>
    <name evidence="2" type="ORF">JSQ98_09205</name>
</gene>
<dbReference type="Gene3D" id="2.40.50.140">
    <property type="entry name" value="Nucleic acid-binding proteins"/>
    <property type="match status" value="1"/>
</dbReference>
<sequence>MEWSPIMILVKANLGDLSEARYFEATDDKPRALYVGVVEQQRVQNEAGDWEDGDKVWYQARFKGADADWVRDTLQNGDPVLLWGNIRDSTREVDGKSFASKELFVDAVSVNPRLRKVSIDRSARQQQQSQQASQAATQAVDAEADQRARAAARATVVSRLHDVVGKRYIDGAVADQVVAAWDDPALPVPELGQATVSALRAGGANEAVVAYVSSVADEYAGGGHAMSWNEAAAAAIPAPPANDTWAMVNQARRDVAASASQTPGM</sequence>
<evidence type="ECO:0000313" key="3">
    <source>
        <dbReference type="Proteomes" id="UP000811492"/>
    </source>
</evidence>
<evidence type="ECO:0000313" key="2">
    <source>
        <dbReference type="EMBL" id="MBS3182366.1"/>
    </source>
</evidence>
<feature type="compositionally biased region" description="Low complexity" evidence="1">
    <location>
        <begin position="124"/>
        <end position="141"/>
    </location>
</feature>
<evidence type="ECO:0008006" key="4">
    <source>
        <dbReference type="Google" id="ProtNLM"/>
    </source>
</evidence>
<keyword evidence="3" id="KW-1185">Reference proteome</keyword>
<dbReference type="RefSeq" id="WP_211649357.1">
    <property type="nucleotide sequence ID" value="NZ_JAFEVO010000001.1"/>
</dbReference>